<comment type="caution">
    <text evidence="2">The sequence shown here is derived from an EMBL/GenBank/DDBJ whole genome shotgun (WGS) entry which is preliminary data.</text>
</comment>
<dbReference type="InterPro" id="IPR013175">
    <property type="entry name" value="INO80_su_Ies4"/>
</dbReference>
<organism evidence="2 3">
    <name type="scientific">Candida viswanathii</name>
    <dbReference type="NCBI Taxonomy" id="5486"/>
    <lineage>
        <taxon>Eukaryota</taxon>
        <taxon>Fungi</taxon>
        <taxon>Dikarya</taxon>
        <taxon>Ascomycota</taxon>
        <taxon>Saccharomycotina</taxon>
        <taxon>Pichiomycetes</taxon>
        <taxon>Debaryomycetaceae</taxon>
        <taxon>Candida/Lodderomyces clade</taxon>
        <taxon>Candida</taxon>
    </lineage>
</organism>
<feature type="compositionally biased region" description="Low complexity" evidence="1">
    <location>
        <begin position="65"/>
        <end position="83"/>
    </location>
</feature>
<dbReference type="Proteomes" id="UP000253472">
    <property type="component" value="Unassembled WGS sequence"/>
</dbReference>
<dbReference type="OrthoDB" id="4093188at2759"/>
<proteinExistence type="predicted"/>
<evidence type="ECO:0000313" key="3">
    <source>
        <dbReference type="Proteomes" id="UP000253472"/>
    </source>
</evidence>
<dbReference type="Pfam" id="PF08193">
    <property type="entry name" value="INO80_Ies4"/>
    <property type="match status" value="1"/>
</dbReference>
<evidence type="ECO:0008006" key="4">
    <source>
        <dbReference type="Google" id="ProtNLM"/>
    </source>
</evidence>
<feature type="compositionally biased region" description="Basic and acidic residues" evidence="1">
    <location>
        <begin position="148"/>
        <end position="159"/>
    </location>
</feature>
<sequence length="196" mass="21376">MAPPKRYWAKLKLSPKFLGTLPEFPAYMSKSRLKRLAQEERRSGSASINSLQRSSPAPEGGNGGANNNNGSNNNNNNNNNNGGTTISNYKVNMGLKEGSTSGLTMNSITSGQYALDKSGKPCKRWVKKPRQFKSFTGFKVTYVSFEPKDPADKKEVKQQEEEDVEMKEEAGLNASTDVANTPAITPAPTPLIKTES</sequence>
<evidence type="ECO:0000256" key="1">
    <source>
        <dbReference type="SAM" id="MobiDB-lite"/>
    </source>
</evidence>
<gene>
    <name evidence="2" type="ORF">Cantr_04923</name>
</gene>
<dbReference type="EMBL" id="QLNQ01000029">
    <property type="protein sequence ID" value="RCK55795.1"/>
    <property type="molecule type" value="Genomic_DNA"/>
</dbReference>
<feature type="compositionally biased region" description="Polar residues" evidence="1">
    <location>
        <begin position="44"/>
        <end position="55"/>
    </location>
</feature>
<protein>
    <recommendedName>
        <fullName evidence="4">INO80 complex subunit 4</fullName>
    </recommendedName>
</protein>
<dbReference type="GO" id="GO:0006338">
    <property type="term" value="P:chromatin remodeling"/>
    <property type="evidence" value="ECO:0007669"/>
    <property type="project" value="InterPro"/>
</dbReference>
<dbReference type="GO" id="GO:0031011">
    <property type="term" value="C:Ino80 complex"/>
    <property type="evidence" value="ECO:0007669"/>
    <property type="project" value="InterPro"/>
</dbReference>
<reference evidence="2 3" key="1">
    <citation type="submission" date="2018-06" db="EMBL/GenBank/DDBJ databases">
        <title>Whole genome sequencing of Candida tropicalis (genome annotated by CSBL at Korea University).</title>
        <authorList>
            <person name="Ahn J."/>
        </authorList>
    </citation>
    <scope>NUCLEOTIDE SEQUENCE [LARGE SCALE GENOMIC DNA]</scope>
    <source>
        <strain evidence="2 3">ATCC 20962</strain>
    </source>
</reference>
<accession>A0A367XQ92</accession>
<feature type="region of interest" description="Disordered" evidence="1">
    <location>
        <begin position="35"/>
        <end position="88"/>
    </location>
</feature>
<name>A0A367XQ92_9ASCO</name>
<feature type="region of interest" description="Disordered" evidence="1">
    <location>
        <begin position="148"/>
        <end position="196"/>
    </location>
</feature>
<dbReference type="PANTHER" id="PTHR28061">
    <property type="entry name" value="INO EIGHTY SUBUNIT 4"/>
    <property type="match status" value="1"/>
</dbReference>
<dbReference type="PANTHER" id="PTHR28061:SF1">
    <property type="entry name" value="INO80 COMPLEX SUBUNIT 4"/>
    <property type="match status" value="1"/>
</dbReference>
<evidence type="ECO:0000313" key="2">
    <source>
        <dbReference type="EMBL" id="RCK55795.1"/>
    </source>
</evidence>
<dbReference type="AlphaFoldDB" id="A0A367XQ92"/>
<keyword evidence="3" id="KW-1185">Reference proteome</keyword>